<organism evidence="10 11">
    <name type="scientific">Meripilus lineatus</name>
    <dbReference type="NCBI Taxonomy" id="2056292"/>
    <lineage>
        <taxon>Eukaryota</taxon>
        <taxon>Fungi</taxon>
        <taxon>Dikarya</taxon>
        <taxon>Basidiomycota</taxon>
        <taxon>Agaricomycotina</taxon>
        <taxon>Agaricomycetes</taxon>
        <taxon>Polyporales</taxon>
        <taxon>Meripilaceae</taxon>
        <taxon>Meripilus</taxon>
    </lineage>
</organism>
<protein>
    <recommendedName>
        <fullName evidence="9">Pinin/SDK/MemA protein domain-containing protein</fullName>
    </recommendedName>
</protein>
<keyword evidence="11" id="KW-1185">Reference proteome</keyword>
<comment type="subcellular location">
    <subcellularLocation>
        <location evidence="1">Nucleus</location>
    </subcellularLocation>
</comment>
<dbReference type="EMBL" id="JANAWD010000012">
    <property type="protein sequence ID" value="KAJ3491472.1"/>
    <property type="molecule type" value="Genomic_DNA"/>
</dbReference>
<dbReference type="InterPro" id="IPR006786">
    <property type="entry name" value="Pinin_SDK_MemA"/>
</dbReference>
<evidence type="ECO:0000256" key="4">
    <source>
        <dbReference type="ARBA" id="ARBA00023015"/>
    </source>
</evidence>
<evidence type="ECO:0000256" key="2">
    <source>
        <dbReference type="ARBA" id="ARBA00010386"/>
    </source>
</evidence>
<evidence type="ECO:0000256" key="7">
    <source>
        <dbReference type="ARBA" id="ARBA00023242"/>
    </source>
</evidence>
<evidence type="ECO:0000259" key="9">
    <source>
        <dbReference type="Pfam" id="PF04696"/>
    </source>
</evidence>
<dbReference type="InterPro" id="IPR039853">
    <property type="entry name" value="Pinin"/>
</dbReference>
<feature type="compositionally biased region" description="Pro residues" evidence="8">
    <location>
        <begin position="161"/>
        <end position="174"/>
    </location>
</feature>
<dbReference type="AlphaFoldDB" id="A0AAD5VDW0"/>
<dbReference type="PANTHER" id="PTHR12707">
    <property type="entry name" value="PINN"/>
    <property type="match status" value="1"/>
</dbReference>
<keyword evidence="5" id="KW-0804">Transcription</keyword>
<name>A0AAD5VDW0_9APHY</name>
<feature type="region of interest" description="Disordered" evidence="8">
    <location>
        <begin position="150"/>
        <end position="174"/>
    </location>
</feature>
<feature type="compositionally biased region" description="Basic and acidic residues" evidence="8">
    <location>
        <begin position="205"/>
        <end position="221"/>
    </location>
</feature>
<dbReference type="PANTHER" id="PTHR12707:SF0">
    <property type="entry name" value="PININ"/>
    <property type="match status" value="1"/>
</dbReference>
<feature type="region of interest" description="Disordered" evidence="8">
    <location>
        <begin position="1"/>
        <end position="61"/>
    </location>
</feature>
<evidence type="ECO:0000256" key="6">
    <source>
        <dbReference type="ARBA" id="ARBA00023187"/>
    </source>
</evidence>
<keyword evidence="3" id="KW-0507">mRNA processing</keyword>
<keyword evidence="7" id="KW-0539">Nucleus</keyword>
<feature type="region of interest" description="Disordered" evidence="8">
    <location>
        <begin position="94"/>
        <end position="126"/>
    </location>
</feature>
<feature type="compositionally biased region" description="Basic and acidic residues" evidence="8">
    <location>
        <begin position="71"/>
        <end position="88"/>
    </location>
</feature>
<sequence length="361" mass="40035">MSTEEPIQPQDATREDTSMQDIPTSHGDGAGGGDAGKAPRKRPRLDLAVDSRERKRGKTMFGLVLGTLNRAKNEDKARNASDAAKKRQLIEQRLQDKLKKETDSVRRAEEAKKDKTSANRKEEELQLKDSIHKLRRTRLPLLANFLSTSDQIPSEEDISSSPPPSTNPLAPIPRTHPPPVFYLPAILLPGQEAFLKRRKAEVKEAAEKEWISFRDERKAGIEEITNLRRRVAEEEDRKKTEQPQHNPEHTENTNTASDVKMDDDEALAQDKTEATTTVSSTIKPDNKEEPTTATSDQPSAKDMDVDDDGARTDGSKTLESDSTKGSTSAVVPPPSGEAPPASERKEEPTLMQADEDDAVEY</sequence>
<evidence type="ECO:0000256" key="5">
    <source>
        <dbReference type="ARBA" id="ARBA00023163"/>
    </source>
</evidence>
<feature type="domain" description="Pinin/SDK/MemA protein" evidence="9">
    <location>
        <begin position="52"/>
        <end position="150"/>
    </location>
</feature>
<dbReference type="GO" id="GO:0006397">
    <property type="term" value="P:mRNA processing"/>
    <property type="evidence" value="ECO:0007669"/>
    <property type="project" value="UniProtKB-KW"/>
</dbReference>
<dbReference type="GO" id="GO:0071013">
    <property type="term" value="C:catalytic step 2 spliceosome"/>
    <property type="evidence" value="ECO:0007669"/>
    <property type="project" value="TreeGrafter"/>
</dbReference>
<feature type="region of interest" description="Disordered" evidence="8">
    <location>
        <begin position="205"/>
        <end position="361"/>
    </location>
</feature>
<comment type="similarity">
    <text evidence="2">Belongs to the pinin family.</text>
</comment>
<feature type="compositionally biased region" description="Basic and acidic residues" evidence="8">
    <location>
        <begin position="230"/>
        <end position="251"/>
    </location>
</feature>
<feature type="region of interest" description="Disordered" evidence="8">
    <location>
        <begin position="69"/>
        <end position="88"/>
    </location>
</feature>
<dbReference type="GO" id="GO:0008380">
    <property type="term" value="P:RNA splicing"/>
    <property type="evidence" value="ECO:0007669"/>
    <property type="project" value="UniProtKB-KW"/>
</dbReference>
<comment type="caution">
    <text evidence="10">The sequence shown here is derived from an EMBL/GenBank/DDBJ whole genome shotgun (WGS) entry which is preliminary data.</text>
</comment>
<proteinExistence type="inferred from homology"/>
<keyword evidence="4" id="KW-0805">Transcription regulation</keyword>
<keyword evidence="6" id="KW-0508">mRNA splicing</keyword>
<dbReference type="Pfam" id="PF04696">
    <property type="entry name" value="Pinin_SDK_memA"/>
    <property type="match status" value="1"/>
</dbReference>
<feature type="compositionally biased region" description="Basic and acidic residues" evidence="8">
    <location>
        <begin position="299"/>
        <end position="322"/>
    </location>
</feature>
<evidence type="ECO:0000256" key="8">
    <source>
        <dbReference type="SAM" id="MobiDB-lite"/>
    </source>
</evidence>
<evidence type="ECO:0000256" key="3">
    <source>
        <dbReference type="ARBA" id="ARBA00022664"/>
    </source>
</evidence>
<evidence type="ECO:0000256" key="1">
    <source>
        <dbReference type="ARBA" id="ARBA00004123"/>
    </source>
</evidence>
<feature type="compositionally biased region" description="Polar residues" evidence="8">
    <location>
        <begin position="274"/>
        <end position="283"/>
    </location>
</feature>
<dbReference type="Proteomes" id="UP001212997">
    <property type="component" value="Unassembled WGS sequence"/>
</dbReference>
<evidence type="ECO:0000313" key="10">
    <source>
        <dbReference type="EMBL" id="KAJ3491472.1"/>
    </source>
</evidence>
<evidence type="ECO:0000313" key="11">
    <source>
        <dbReference type="Proteomes" id="UP001212997"/>
    </source>
</evidence>
<gene>
    <name evidence="10" type="ORF">NLI96_g723</name>
</gene>
<feature type="compositionally biased region" description="Basic and acidic residues" evidence="8">
    <location>
        <begin position="44"/>
        <end position="53"/>
    </location>
</feature>
<reference evidence="10" key="1">
    <citation type="submission" date="2022-07" db="EMBL/GenBank/DDBJ databases">
        <title>Genome Sequence of Physisporinus lineatus.</title>
        <authorList>
            <person name="Buettner E."/>
        </authorList>
    </citation>
    <scope>NUCLEOTIDE SEQUENCE</scope>
    <source>
        <strain evidence="10">VT162</strain>
    </source>
</reference>
<accession>A0AAD5VDW0</accession>